<evidence type="ECO:0000313" key="1">
    <source>
        <dbReference type="EMBL" id="QFI62665.1"/>
    </source>
</evidence>
<gene>
    <name evidence="1" type="ORF">D0Y83_04780</name>
</gene>
<dbReference type="GeneID" id="69696602"/>
<proteinExistence type="predicted"/>
<name>A0A5P6N9M4_9SPHN</name>
<accession>A0A5P6N9M4</accession>
<reference evidence="2" key="1">
    <citation type="submission" date="2018-09" db="EMBL/GenBank/DDBJ databases">
        <title>Nocardia yunnanensis sp. nov., an actinomycete isolated from a soil sample.</title>
        <authorList>
            <person name="Zhang J."/>
        </authorList>
    </citation>
    <scope>NUCLEOTIDE SEQUENCE [LARGE SCALE GENOMIC DNA]</scope>
    <source>
        <strain evidence="2">21-3</strain>
    </source>
</reference>
<dbReference type="EMBL" id="CP032228">
    <property type="protein sequence ID" value="QFI62665.1"/>
    <property type="molecule type" value="Genomic_DNA"/>
</dbReference>
<dbReference type="Proteomes" id="UP000325385">
    <property type="component" value="Chromosome"/>
</dbReference>
<evidence type="ECO:0000313" key="2">
    <source>
        <dbReference type="Proteomes" id="UP000325385"/>
    </source>
</evidence>
<sequence length="295" mass="31619">MKSEISNSHGEIGHNSGANAMRIETLPLGKVVVWEPAQDLADDVQQIDIENEREINLASGQRAPLPARLRDDGCIEVVAQAHVLKALESAEKSDAMVSVRIFPKMSDAAAFKLLSQHAEPGAVASLLARGQLLASAVKHFKTEAAAADGCGVAKSTISKRLDVIRSAKLLGDKVIVLRDIDQRSASWLMSAVGRGQKPNPDKFPHRARLLDAIETVPRGSAKQVFAALRRAIKEEAQAKPRKGITGLTYGETPIGELRRMKNGDLRISLVGAGQVGAEDLVAILREAIAAARREG</sequence>
<protein>
    <submittedName>
        <fullName evidence="1">Uncharacterized protein</fullName>
    </submittedName>
</protein>
<dbReference type="AlphaFoldDB" id="A0A5P6N9M4"/>
<organism evidence="1 2">
    <name type="scientific">Qipengyuania flava</name>
    <dbReference type="NCBI Taxonomy" id="192812"/>
    <lineage>
        <taxon>Bacteria</taxon>
        <taxon>Pseudomonadati</taxon>
        <taxon>Pseudomonadota</taxon>
        <taxon>Alphaproteobacteria</taxon>
        <taxon>Sphingomonadales</taxon>
        <taxon>Erythrobacteraceae</taxon>
        <taxon>Qipengyuania</taxon>
    </lineage>
</organism>
<dbReference type="RefSeq" id="WP_225982249.1">
    <property type="nucleotide sequence ID" value="NZ_CP032228.1"/>
</dbReference>